<evidence type="ECO:0000313" key="2">
    <source>
        <dbReference type="EMBL" id="NDV89535.1"/>
    </source>
</evidence>
<keyword evidence="1" id="KW-0472">Membrane</keyword>
<dbReference type="SUPFAM" id="SSF55785">
    <property type="entry name" value="PYP-like sensor domain (PAS domain)"/>
    <property type="match status" value="1"/>
</dbReference>
<reference evidence="2 3" key="1">
    <citation type="submission" date="2020-01" db="EMBL/GenBank/DDBJ databases">
        <title>Genomes of bacteria type strains.</title>
        <authorList>
            <person name="Chen J."/>
            <person name="Zhu S."/>
            <person name="Chen J."/>
        </authorList>
    </citation>
    <scope>NUCLEOTIDE SEQUENCE [LARGE SCALE GENOMIC DNA]</scope>
    <source>
        <strain evidence="2 3">KCTC 52919</strain>
    </source>
</reference>
<feature type="transmembrane region" description="Helical" evidence="1">
    <location>
        <begin position="116"/>
        <end position="135"/>
    </location>
</feature>
<dbReference type="AlphaFoldDB" id="A0A6L9MP94"/>
<gene>
    <name evidence="2" type="ORF">GTW51_23150</name>
</gene>
<feature type="transmembrane region" description="Helical" evidence="1">
    <location>
        <begin position="191"/>
        <end position="209"/>
    </location>
</feature>
<accession>A0A6L9MP94</accession>
<dbReference type="Proteomes" id="UP000476332">
    <property type="component" value="Unassembled WGS sequence"/>
</dbReference>
<comment type="caution">
    <text evidence="2">The sequence shown here is derived from an EMBL/GenBank/DDBJ whole genome shotgun (WGS) entry which is preliminary data.</text>
</comment>
<proteinExistence type="predicted"/>
<sequence>MCTIMKRQSMLRSTLTILGRTLDGVTGLDQHHDATAGRFRARQLTSVAQLTPAMMLASLAIAAVVAFGLRHTAGAAMMAAWAAAVWVPCLLALHGWWIRRGRGERTHASRRGTTRLTIHSAILGSAWAVMPLILLGEADPFVRVIVNTVAIGMICGAAFALAPLPQAVLAFVTPLIFSSTVFILYDATEANGVLALMFVVCVAIILVGSSTHAKMLVQRVAAEIEAREKSSVIEMLLKSFVDNSSDWLWQFDADRRFREVSTRFAEAAGVSPKKLEGRSVDSLRRQLKRLPDAEMQKL</sequence>
<feature type="transmembrane region" description="Helical" evidence="1">
    <location>
        <begin position="47"/>
        <end position="69"/>
    </location>
</feature>
<dbReference type="InterPro" id="IPR035965">
    <property type="entry name" value="PAS-like_dom_sf"/>
</dbReference>
<evidence type="ECO:0000256" key="1">
    <source>
        <dbReference type="SAM" id="Phobius"/>
    </source>
</evidence>
<dbReference type="RefSeq" id="WP_163046379.1">
    <property type="nucleotide sequence ID" value="NZ_JAAAMJ010000061.1"/>
</dbReference>
<name>A0A6L9MP94_9HYPH</name>
<feature type="transmembrane region" description="Helical" evidence="1">
    <location>
        <begin position="141"/>
        <end position="161"/>
    </location>
</feature>
<dbReference type="EMBL" id="JAAAMJ010000061">
    <property type="protein sequence ID" value="NDV89535.1"/>
    <property type="molecule type" value="Genomic_DNA"/>
</dbReference>
<protein>
    <recommendedName>
        <fullName evidence="4">PAS domain-containing protein</fullName>
    </recommendedName>
</protein>
<evidence type="ECO:0008006" key="4">
    <source>
        <dbReference type="Google" id="ProtNLM"/>
    </source>
</evidence>
<evidence type="ECO:0000313" key="3">
    <source>
        <dbReference type="Proteomes" id="UP000476332"/>
    </source>
</evidence>
<feature type="transmembrane region" description="Helical" evidence="1">
    <location>
        <begin position="168"/>
        <end position="185"/>
    </location>
</feature>
<keyword evidence="1" id="KW-1133">Transmembrane helix</keyword>
<organism evidence="2 3">
    <name type="scientific">Aurantimonas aggregata</name>
    <dbReference type="NCBI Taxonomy" id="2047720"/>
    <lineage>
        <taxon>Bacteria</taxon>
        <taxon>Pseudomonadati</taxon>
        <taxon>Pseudomonadota</taxon>
        <taxon>Alphaproteobacteria</taxon>
        <taxon>Hyphomicrobiales</taxon>
        <taxon>Aurantimonadaceae</taxon>
        <taxon>Aurantimonas</taxon>
    </lineage>
</organism>
<keyword evidence="3" id="KW-1185">Reference proteome</keyword>
<keyword evidence="1" id="KW-0812">Transmembrane</keyword>
<feature type="transmembrane region" description="Helical" evidence="1">
    <location>
        <begin position="75"/>
        <end position="96"/>
    </location>
</feature>
<dbReference type="Gene3D" id="3.30.450.20">
    <property type="entry name" value="PAS domain"/>
    <property type="match status" value="1"/>
</dbReference>